<evidence type="ECO:0000256" key="6">
    <source>
        <dbReference type="ARBA" id="ARBA00022927"/>
    </source>
</evidence>
<evidence type="ECO:0000256" key="4">
    <source>
        <dbReference type="ARBA" id="ARBA00022692"/>
    </source>
</evidence>
<accession>A0A7C1JMU2</accession>
<dbReference type="InterPro" id="IPR035906">
    <property type="entry name" value="MetI-like_sf"/>
</dbReference>
<keyword evidence="4 9" id="KW-0812">Transmembrane</keyword>
<dbReference type="SUPFAM" id="SSF161098">
    <property type="entry name" value="MetI-like"/>
    <property type="match status" value="1"/>
</dbReference>
<feature type="transmembrane region" description="Helical" evidence="9">
    <location>
        <begin position="37"/>
        <end position="59"/>
    </location>
</feature>
<dbReference type="InterPro" id="IPR050366">
    <property type="entry name" value="BP-dependent_transpt_permease"/>
</dbReference>
<dbReference type="GO" id="GO:0015833">
    <property type="term" value="P:peptide transport"/>
    <property type="evidence" value="ECO:0007669"/>
    <property type="project" value="UniProtKB-KW"/>
</dbReference>
<dbReference type="GO" id="GO:0055085">
    <property type="term" value="P:transmembrane transport"/>
    <property type="evidence" value="ECO:0007669"/>
    <property type="project" value="InterPro"/>
</dbReference>
<feature type="transmembrane region" description="Helical" evidence="9">
    <location>
        <begin position="154"/>
        <end position="171"/>
    </location>
</feature>
<feature type="transmembrane region" description="Helical" evidence="9">
    <location>
        <begin position="296"/>
        <end position="315"/>
    </location>
</feature>
<dbReference type="Pfam" id="PF00528">
    <property type="entry name" value="BPD_transp_1"/>
    <property type="match status" value="1"/>
</dbReference>
<keyword evidence="6" id="KW-0653">Protein transport</keyword>
<dbReference type="PANTHER" id="PTHR43386:SF24">
    <property type="entry name" value="OLIGOPEPTIDE TRANSPORT SYSTEM PERMEASE PROTEIN AMID"/>
    <property type="match status" value="1"/>
</dbReference>
<evidence type="ECO:0000256" key="2">
    <source>
        <dbReference type="ARBA" id="ARBA00022448"/>
    </source>
</evidence>
<reference evidence="10" key="1">
    <citation type="journal article" date="2020" name="mSystems">
        <title>Genome- and Community-Level Interaction Insights into Carbon Utilization and Element Cycling Functions of Hydrothermarchaeota in Hydrothermal Sediment.</title>
        <authorList>
            <person name="Zhou Z."/>
            <person name="Liu Y."/>
            <person name="Xu W."/>
            <person name="Pan J."/>
            <person name="Luo Z.H."/>
            <person name="Li M."/>
        </authorList>
    </citation>
    <scope>NUCLEOTIDE SEQUENCE [LARGE SCALE GENOMIC DNA]</scope>
    <source>
        <strain evidence="10">SpSt-222</strain>
    </source>
</reference>
<dbReference type="GO" id="GO:0015031">
    <property type="term" value="P:protein transport"/>
    <property type="evidence" value="ECO:0007669"/>
    <property type="project" value="UniProtKB-KW"/>
</dbReference>
<dbReference type="AlphaFoldDB" id="A0A7C1JMU2"/>
<keyword evidence="8 9" id="KW-0472">Membrane</keyword>
<proteinExistence type="inferred from homology"/>
<dbReference type="Gene3D" id="1.10.3720.10">
    <property type="entry name" value="MetI-like"/>
    <property type="match status" value="1"/>
</dbReference>
<dbReference type="EMBL" id="DSJL01000007">
    <property type="protein sequence ID" value="HEF64485.1"/>
    <property type="molecule type" value="Genomic_DNA"/>
</dbReference>
<sequence length="330" mass="36070">MAATTATAQALDRDLLLRRPPRSLWSDAWRRFRKNRLALIGLAYIFFLAVIAVAAPLVAPHNPVQSDVQHAGVFRQAAWIRDPNPMRTGSWEYPLGTDSVGRDVFSRLVYGTRVSLVVGFVPMVFTVSIGMLIGLVAGYAGGRVDNLLMRFTDVVYAFPDLLLFIIMQVAFQDAWIGKLLNGLVLLFITLSLVSWVTVARLVRGEVLAVKQKEFVEAARAIGASSVSVILRHIVPNTLGPVIVVAAYIVPGAIISEAILSYLGIGIRPTVRLDAPFPTSWGSMILEGSKAWESQPWMLIAPTLAVASITLAFTFVGDGLRDAFDPRQAER</sequence>
<keyword evidence="2 9" id="KW-0813">Transport</keyword>
<comment type="caution">
    <text evidence="10">The sequence shown here is derived from an EMBL/GenBank/DDBJ whole genome shotgun (WGS) entry which is preliminary data.</text>
</comment>
<evidence type="ECO:0000256" key="7">
    <source>
        <dbReference type="ARBA" id="ARBA00022989"/>
    </source>
</evidence>
<protein>
    <submittedName>
        <fullName evidence="10">ABC transporter permease</fullName>
    </submittedName>
</protein>
<evidence type="ECO:0000256" key="1">
    <source>
        <dbReference type="ARBA" id="ARBA00004651"/>
    </source>
</evidence>
<evidence type="ECO:0000256" key="9">
    <source>
        <dbReference type="RuleBase" id="RU363032"/>
    </source>
</evidence>
<comment type="similarity">
    <text evidence="9">Belongs to the binding-protein-dependent transport system permease family.</text>
</comment>
<dbReference type="CDD" id="cd06261">
    <property type="entry name" value="TM_PBP2"/>
    <property type="match status" value="1"/>
</dbReference>
<evidence type="ECO:0000256" key="8">
    <source>
        <dbReference type="ARBA" id="ARBA00023136"/>
    </source>
</evidence>
<keyword evidence="5" id="KW-0571">Peptide transport</keyword>
<keyword evidence="3" id="KW-1003">Cell membrane</keyword>
<evidence type="ECO:0000313" key="10">
    <source>
        <dbReference type="EMBL" id="HEF64485.1"/>
    </source>
</evidence>
<dbReference type="Pfam" id="PF12911">
    <property type="entry name" value="OppC_N"/>
    <property type="match status" value="1"/>
</dbReference>
<comment type="subcellular location">
    <subcellularLocation>
        <location evidence="1 9">Cell membrane</location>
        <topology evidence="1 9">Multi-pass membrane protein</topology>
    </subcellularLocation>
</comment>
<dbReference type="InterPro" id="IPR000515">
    <property type="entry name" value="MetI-like"/>
</dbReference>
<dbReference type="PANTHER" id="PTHR43386">
    <property type="entry name" value="OLIGOPEPTIDE TRANSPORT SYSTEM PERMEASE PROTEIN APPC"/>
    <property type="match status" value="1"/>
</dbReference>
<keyword evidence="7 9" id="KW-1133">Transmembrane helix</keyword>
<dbReference type="GO" id="GO:0005886">
    <property type="term" value="C:plasma membrane"/>
    <property type="evidence" value="ECO:0007669"/>
    <property type="project" value="UniProtKB-SubCell"/>
</dbReference>
<gene>
    <name evidence="10" type="ORF">ENP47_02600</name>
</gene>
<organism evidence="10">
    <name type="scientific">Thermomicrobium roseum</name>
    <dbReference type="NCBI Taxonomy" id="500"/>
    <lineage>
        <taxon>Bacteria</taxon>
        <taxon>Pseudomonadati</taxon>
        <taxon>Thermomicrobiota</taxon>
        <taxon>Thermomicrobia</taxon>
        <taxon>Thermomicrobiales</taxon>
        <taxon>Thermomicrobiaceae</taxon>
        <taxon>Thermomicrobium</taxon>
    </lineage>
</organism>
<evidence type="ECO:0000256" key="5">
    <source>
        <dbReference type="ARBA" id="ARBA00022856"/>
    </source>
</evidence>
<dbReference type="InterPro" id="IPR025966">
    <property type="entry name" value="OppC_N"/>
</dbReference>
<feature type="transmembrane region" description="Helical" evidence="9">
    <location>
        <begin position="240"/>
        <end position="262"/>
    </location>
</feature>
<feature type="transmembrane region" description="Helical" evidence="9">
    <location>
        <begin position="183"/>
        <end position="202"/>
    </location>
</feature>
<name>A0A7C1JMU2_THERO</name>
<feature type="transmembrane region" description="Helical" evidence="9">
    <location>
        <begin position="116"/>
        <end position="142"/>
    </location>
</feature>
<evidence type="ECO:0000256" key="3">
    <source>
        <dbReference type="ARBA" id="ARBA00022475"/>
    </source>
</evidence>
<dbReference type="PROSITE" id="PS50928">
    <property type="entry name" value="ABC_TM1"/>
    <property type="match status" value="1"/>
</dbReference>